<reference evidence="1 2" key="1">
    <citation type="submission" date="2018-02" db="EMBL/GenBank/DDBJ databases">
        <title>Comparative genomes isolates from brazilian mangrove.</title>
        <authorList>
            <person name="Araujo J.E."/>
            <person name="Taketani R.G."/>
            <person name="Silva M.C.P."/>
            <person name="Loureco M.V."/>
            <person name="Andreote F.D."/>
        </authorList>
    </citation>
    <scope>NUCLEOTIDE SEQUENCE [LARGE SCALE GENOMIC DNA]</scope>
    <source>
        <strain evidence="1 2">Nap-Phe MGV</strain>
    </source>
</reference>
<name>A0A2S8GSH5_9BACT</name>
<dbReference type="OrthoDB" id="5125755at2"/>
<gene>
    <name evidence="1" type="ORF">C5Y93_04875</name>
</gene>
<comment type="caution">
    <text evidence="1">The sequence shown here is derived from an EMBL/GenBank/DDBJ whole genome shotgun (WGS) entry which is preliminary data.</text>
</comment>
<accession>A0A2S8GSH5</accession>
<protein>
    <submittedName>
        <fullName evidence="1">Uncharacterized protein</fullName>
    </submittedName>
</protein>
<evidence type="ECO:0000313" key="1">
    <source>
        <dbReference type="EMBL" id="PQO47379.1"/>
    </source>
</evidence>
<dbReference type="AlphaFoldDB" id="A0A2S8GSH5"/>
<dbReference type="Proteomes" id="UP000237819">
    <property type="component" value="Unassembled WGS sequence"/>
</dbReference>
<evidence type="ECO:0000313" key="2">
    <source>
        <dbReference type="Proteomes" id="UP000237819"/>
    </source>
</evidence>
<dbReference type="EMBL" id="PUHZ01000005">
    <property type="protein sequence ID" value="PQO47379.1"/>
    <property type="molecule type" value="Genomic_DNA"/>
</dbReference>
<dbReference type="RefSeq" id="WP_105334269.1">
    <property type="nucleotide sequence ID" value="NZ_PUHZ01000005.1"/>
</dbReference>
<sequence length="91" mass="10105">MLKNAFKPNTESRARVLLKRGEIVEVDERAGKVLIDKGYAAKFEAPKEDAPNDKWTVAALTKYAEDNGIDLGEAKTKAEILAKFEAPKEDQ</sequence>
<proteinExistence type="predicted"/>
<organism evidence="1 2">
    <name type="scientific">Blastopirellula marina</name>
    <dbReference type="NCBI Taxonomy" id="124"/>
    <lineage>
        <taxon>Bacteria</taxon>
        <taxon>Pseudomonadati</taxon>
        <taxon>Planctomycetota</taxon>
        <taxon>Planctomycetia</taxon>
        <taxon>Pirellulales</taxon>
        <taxon>Pirellulaceae</taxon>
        <taxon>Blastopirellula</taxon>
    </lineage>
</organism>